<comment type="similarity">
    <text evidence="7">Belongs to the DHHC palmitoyltransferase family.</text>
</comment>
<proteinExistence type="inferred from homology"/>
<feature type="transmembrane region" description="Helical" evidence="7">
    <location>
        <begin position="166"/>
        <end position="186"/>
    </location>
</feature>
<evidence type="ECO:0000313" key="11">
    <source>
        <dbReference type="Proteomes" id="UP001642483"/>
    </source>
</evidence>
<evidence type="ECO:0000259" key="9">
    <source>
        <dbReference type="Pfam" id="PF01529"/>
    </source>
</evidence>
<feature type="compositionally biased region" description="Polar residues" evidence="8">
    <location>
        <begin position="344"/>
        <end position="357"/>
    </location>
</feature>
<evidence type="ECO:0000256" key="7">
    <source>
        <dbReference type="RuleBase" id="RU079119"/>
    </source>
</evidence>
<accession>A0ABP0FYE4</accession>
<sequence length="357" mass="41584">MAMSFANFCSRLMRWIPCLFIILIVLWSYYAYVVELCIFTVTSVPEKVLYLIFYHVVFLMFAWSYWQTIFTDIIGPSEKFHMPDEVKQRMLTCTHEDQRQEIMKEFAKDLPIEVRTFGGGIRYCNISFMVKPDRCHYCSIVGQCVLKMDHYCPWVNNCVGFSNYKFFVLFLMYGLIYCLYVAATVFQYFIRFWTNGLPNTASRFHILFLFFTAAMFAFSLAGLFGYHVYLVLKNRTTIETFRAPMFRNGPDKNGFNLGPKRNFEQVFGEKKSLWFLPIFSSMGDGMAFPMRLMQSDPEQGHAVPGIQANGMSSFMRRPKQDDSNHLLQSRDQSWSDMEAAGNARSESNGTSMSNLER</sequence>
<protein>
    <recommendedName>
        <fullName evidence="7">Palmitoyltransferase</fullName>
        <ecNumber evidence="7">2.3.1.225</ecNumber>
    </recommendedName>
</protein>
<comment type="catalytic activity">
    <reaction evidence="7">
        <text>L-cysteinyl-[protein] + hexadecanoyl-CoA = S-hexadecanoyl-L-cysteinyl-[protein] + CoA</text>
        <dbReference type="Rhea" id="RHEA:36683"/>
        <dbReference type="Rhea" id="RHEA-COMP:10131"/>
        <dbReference type="Rhea" id="RHEA-COMP:11032"/>
        <dbReference type="ChEBI" id="CHEBI:29950"/>
        <dbReference type="ChEBI" id="CHEBI:57287"/>
        <dbReference type="ChEBI" id="CHEBI:57379"/>
        <dbReference type="ChEBI" id="CHEBI:74151"/>
        <dbReference type="EC" id="2.3.1.225"/>
    </reaction>
</comment>
<feature type="region of interest" description="Disordered" evidence="8">
    <location>
        <begin position="298"/>
        <end position="357"/>
    </location>
</feature>
<comment type="subcellular location">
    <subcellularLocation>
        <location evidence="1">Membrane</location>
        <topology evidence="1">Multi-pass membrane protein</topology>
    </subcellularLocation>
</comment>
<evidence type="ECO:0000256" key="6">
    <source>
        <dbReference type="ARBA" id="ARBA00023315"/>
    </source>
</evidence>
<evidence type="ECO:0000256" key="5">
    <source>
        <dbReference type="ARBA" id="ARBA00023136"/>
    </source>
</evidence>
<keyword evidence="2 7" id="KW-0808">Transferase</keyword>
<dbReference type="Proteomes" id="UP001642483">
    <property type="component" value="Unassembled WGS sequence"/>
</dbReference>
<gene>
    <name evidence="10" type="ORF">CVLEPA_LOCUS15211</name>
</gene>
<comment type="caution">
    <text evidence="10">The sequence shown here is derived from an EMBL/GenBank/DDBJ whole genome shotgun (WGS) entry which is preliminary data.</text>
</comment>
<evidence type="ECO:0000256" key="2">
    <source>
        <dbReference type="ARBA" id="ARBA00022679"/>
    </source>
</evidence>
<dbReference type="InterPro" id="IPR039859">
    <property type="entry name" value="PFA4/ZDH16/20/ERF2-like"/>
</dbReference>
<dbReference type="EMBL" id="CAWYQH010000097">
    <property type="protein sequence ID" value="CAK8684220.1"/>
    <property type="molecule type" value="Genomic_DNA"/>
</dbReference>
<dbReference type="InterPro" id="IPR001594">
    <property type="entry name" value="Palmitoyltrfase_DHHC"/>
</dbReference>
<dbReference type="PROSITE" id="PS50216">
    <property type="entry name" value="DHHC"/>
    <property type="match status" value="1"/>
</dbReference>
<feature type="compositionally biased region" description="Polar residues" evidence="8">
    <location>
        <begin position="325"/>
        <end position="335"/>
    </location>
</feature>
<keyword evidence="3 7" id="KW-0812">Transmembrane</keyword>
<reference evidence="10 11" key="1">
    <citation type="submission" date="2024-02" db="EMBL/GenBank/DDBJ databases">
        <authorList>
            <person name="Daric V."/>
            <person name="Darras S."/>
        </authorList>
    </citation>
    <scope>NUCLEOTIDE SEQUENCE [LARGE SCALE GENOMIC DNA]</scope>
</reference>
<evidence type="ECO:0000256" key="4">
    <source>
        <dbReference type="ARBA" id="ARBA00022989"/>
    </source>
</evidence>
<evidence type="ECO:0000256" key="1">
    <source>
        <dbReference type="ARBA" id="ARBA00004141"/>
    </source>
</evidence>
<organism evidence="10 11">
    <name type="scientific">Clavelina lepadiformis</name>
    <name type="common">Light-bulb sea squirt</name>
    <name type="synonym">Ascidia lepadiformis</name>
    <dbReference type="NCBI Taxonomy" id="159417"/>
    <lineage>
        <taxon>Eukaryota</taxon>
        <taxon>Metazoa</taxon>
        <taxon>Chordata</taxon>
        <taxon>Tunicata</taxon>
        <taxon>Ascidiacea</taxon>
        <taxon>Aplousobranchia</taxon>
        <taxon>Clavelinidae</taxon>
        <taxon>Clavelina</taxon>
    </lineage>
</organism>
<feature type="transmembrane region" description="Helical" evidence="7">
    <location>
        <begin position="48"/>
        <end position="66"/>
    </location>
</feature>
<keyword evidence="11" id="KW-1185">Reference proteome</keyword>
<feature type="domain" description="Palmitoyltransferase DHHC" evidence="9">
    <location>
        <begin position="122"/>
        <end position="241"/>
    </location>
</feature>
<dbReference type="Pfam" id="PF01529">
    <property type="entry name" value="DHHC"/>
    <property type="match status" value="1"/>
</dbReference>
<keyword evidence="6 7" id="KW-0012">Acyltransferase</keyword>
<feature type="transmembrane region" description="Helical" evidence="7">
    <location>
        <begin position="206"/>
        <end position="232"/>
    </location>
</feature>
<evidence type="ECO:0000256" key="3">
    <source>
        <dbReference type="ARBA" id="ARBA00022692"/>
    </source>
</evidence>
<dbReference type="EC" id="2.3.1.225" evidence="7"/>
<name>A0ABP0FYE4_CLALP</name>
<feature type="transmembrane region" description="Helical" evidence="7">
    <location>
        <begin position="12"/>
        <end position="32"/>
    </location>
</feature>
<keyword evidence="5 7" id="KW-0472">Membrane</keyword>
<dbReference type="PANTHER" id="PTHR12246">
    <property type="entry name" value="PALMITOYLTRANSFERASE ZDHHC16"/>
    <property type="match status" value="1"/>
</dbReference>
<evidence type="ECO:0000256" key="8">
    <source>
        <dbReference type="SAM" id="MobiDB-lite"/>
    </source>
</evidence>
<comment type="domain">
    <text evidence="7">The DHHC domain is required for palmitoyltransferase activity.</text>
</comment>
<evidence type="ECO:0000313" key="10">
    <source>
        <dbReference type="EMBL" id="CAK8684220.1"/>
    </source>
</evidence>
<keyword evidence="4 7" id="KW-1133">Transmembrane helix</keyword>